<dbReference type="SUPFAM" id="SSF109604">
    <property type="entry name" value="HD-domain/PDEase-like"/>
    <property type="match status" value="1"/>
</dbReference>
<sequence length="214" mass="23832">MDDFSEIEGYMLSCMKDSAHDAQHIYRVLGLAVDIAEHEGGGVDMDILTAACLLHDIGREEQFKNPAVCHAEAGSEKAYAFLMSLGWSEGRAAWVRDCILTHRYRADRRPVTIEAKILFDADKLDVTGAIGIARTLYYGGHENMGLYSRGPDGLVLDGDEEGPNTFLQEYRHKLEHIGDAMYTARAREIATLRAPIARAFYESLLAEIRQSHGL</sequence>
<dbReference type="Gene3D" id="1.10.3210.50">
    <property type="match status" value="1"/>
</dbReference>
<protein>
    <recommendedName>
        <fullName evidence="1">HD/PDEase domain-containing protein</fullName>
    </recommendedName>
</protein>
<dbReference type="AlphaFoldDB" id="A0A212KLF3"/>
<dbReference type="SMART" id="SM00471">
    <property type="entry name" value="HDc"/>
    <property type="match status" value="1"/>
</dbReference>
<organism evidence="2">
    <name type="scientific">uncultured Eubacteriales bacterium</name>
    <dbReference type="NCBI Taxonomy" id="172733"/>
    <lineage>
        <taxon>Bacteria</taxon>
        <taxon>Bacillati</taxon>
        <taxon>Bacillota</taxon>
        <taxon>Clostridia</taxon>
        <taxon>Eubacteriales</taxon>
        <taxon>environmental samples</taxon>
    </lineage>
</organism>
<dbReference type="InterPro" id="IPR006674">
    <property type="entry name" value="HD_domain"/>
</dbReference>
<gene>
    <name evidence="2" type="ORF">KL86CLO1_20010</name>
</gene>
<evidence type="ECO:0000313" key="2">
    <source>
        <dbReference type="EMBL" id="SBW12543.1"/>
    </source>
</evidence>
<evidence type="ECO:0000259" key="1">
    <source>
        <dbReference type="SMART" id="SM00471"/>
    </source>
</evidence>
<dbReference type="Pfam" id="PF01966">
    <property type="entry name" value="HD"/>
    <property type="match status" value="1"/>
</dbReference>
<dbReference type="PANTHER" id="PTHR33594:SF1">
    <property type="entry name" value="HD_PDEASE DOMAIN-CONTAINING PROTEIN"/>
    <property type="match status" value="1"/>
</dbReference>
<proteinExistence type="predicted"/>
<accession>A0A212KLF3</accession>
<dbReference type="PANTHER" id="PTHR33594">
    <property type="entry name" value="SUPERFAMILY HYDROLASE, PUTATIVE (AFU_ORTHOLOGUE AFUA_1G03035)-RELATED"/>
    <property type="match status" value="1"/>
</dbReference>
<name>A0A212KLF3_9FIRM</name>
<feature type="domain" description="HD/PDEase" evidence="1">
    <location>
        <begin position="17"/>
        <end position="136"/>
    </location>
</feature>
<dbReference type="InterPro" id="IPR003607">
    <property type="entry name" value="HD/PDEase_dom"/>
</dbReference>
<dbReference type="CDD" id="cd00077">
    <property type="entry name" value="HDc"/>
    <property type="match status" value="1"/>
</dbReference>
<reference evidence="2" key="1">
    <citation type="submission" date="2016-04" db="EMBL/GenBank/DDBJ databases">
        <authorList>
            <person name="Evans L.H."/>
            <person name="Alamgir A."/>
            <person name="Owens N."/>
            <person name="Weber N.D."/>
            <person name="Virtaneva K."/>
            <person name="Barbian K."/>
            <person name="Babar A."/>
            <person name="Rosenke K."/>
        </authorList>
    </citation>
    <scope>NUCLEOTIDE SEQUENCE</scope>
    <source>
        <strain evidence="2">86</strain>
    </source>
</reference>
<dbReference type="EMBL" id="FLUN01000002">
    <property type="protein sequence ID" value="SBW12543.1"/>
    <property type="molecule type" value="Genomic_DNA"/>
</dbReference>